<dbReference type="PROSITE" id="PS00609">
    <property type="entry name" value="GLYCOSYL_HYDROL_F32"/>
    <property type="match status" value="1"/>
</dbReference>
<dbReference type="Proteomes" id="UP000032633">
    <property type="component" value="Chromosome"/>
</dbReference>
<organism evidence="12 13">
    <name type="scientific">Paenibacillus beijingensis</name>
    <dbReference type="NCBI Taxonomy" id="1126833"/>
    <lineage>
        <taxon>Bacteria</taxon>
        <taxon>Bacillati</taxon>
        <taxon>Bacillota</taxon>
        <taxon>Bacilli</taxon>
        <taxon>Bacillales</taxon>
        <taxon>Paenibacillaceae</taxon>
        <taxon>Paenibacillus</taxon>
    </lineage>
</organism>
<evidence type="ECO:0000313" key="13">
    <source>
        <dbReference type="Proteomes" id="UP000032633"/>
    </source>
</evidence>
<dbReference type="PATRIC" id="fig|1126833.4.peg.791"/>
<sequence>MNQLEHRERIQQASETVAAQAKEAAKEQYRLHYHFMPPANWMNDPNGLIHYKGEYHLFYQHYPYADQWGPMYWGHAKSKDLVRWQHLPVALAPSEDYDRGEQNGHGCWSGSAVEHDGKLVLFYTGHVDGRDPVEVQCMAVSEDGVTFEKHAGNPVVAGPPESGLFGFRDPKVWKHGDWWYMVVGSGKDGKGRALLYRARELTDWQYVGVAAESDGTQGDMWECPDLFPLGGKHVLIISPMNMPGTKNLVMVGEMDYESGVFTPETCEKLDEGFDFYAAQTLEDADGRRIVIGWMDMWGSKMIAARRGWYGAMTIPRQLVLTPEGSVASVPVPELETLREDGRSYENVVLESGKAFLPDLPGGSSLEVIAEFDLTGDRPERIELKWITSEDEAEETVIRYDANAHTLSVDRDRSGAGDTGVCTASVAGIDAGRLKLQLFIDQSSIELFAGDGRKVLSNRIYPGGAEARLQISADGGSAQLQSLQIWKLSGMLP</sequence>
<comment type="subcellular location">
    <subcellularLocation>
        <location evidence="9">Cytoplasm</location>
    </subcellularLocation>
</comment>
<evidence type="ECO:0000256" key="8">
    <source>
        <dbReference type="RuleBase" id="RU362110"/>
    </source>
</evidence>
<dbReference type="SMART" id="SM00640">
    <property type="entry name" value="Glyco_32"/>
    <property type="match status" value="1"/>
</dbReference>
<dbReference type="InterPro" id="IPR013320">
    <property type="entry name" value="ConA-like_dom_sf"/>
</dbReference>
<keyword evidence="6 8" id="KW-0326">Glycosidase</keyword>
<evidence type="ECO:0000256" key="4">
    <source>
        <dbReference type="ARBA" id="ARBA00019623"/>
    </source>
</evidence>
<dbReference type="NCBIfam" id="TIGR01322">
    <property type="entry name" value="scrB_fam"/>
    <property type="match status" value="1"/>
</dbReference>
<dbReference type="InterPro" id="IPR018053">
    <property type="entry name" value="Glyco_hydro_32_AS"/>
</dbReference>
<dbReference type="PANTHER" id="PTHR43101:SF1">
    <property type="entry name" value="BETA-FRUCTOSIDASE"/>
    <property type="match status" value="1"/>
</dbReference>
<dbReference type="SUPFAM" id="SSF49899">
    <property type="entry name" value="Concanavalin A-like lectins/glucanases"/>
    <property type="match status" value="1"/>
</dbReference>
<dbReference type="Gene3D" id="2.115.10.20">
    <property type="entry name" value="Glycosyl hydrolase domain, family 43"/>
    <property type="match status" value="1"/>
</dbReference>
<feature type="domain" description="Glycosyl hydrolase family 32 N-terminal" evidence="10">
    <location>
        <begin position="34"/>
        <end position="322"/>
    </location>
</feature>
<dbReference type="HOGENOM" id="CLU_001528_7_0_9"/>
<dbReference type="EC" id="3.2.1.26" evidence="3 8"/>
<dbReference type="InterPro" id="IPR013148">
    <property type="entry name" value="Glyco_hydro_32_N"/>
</dbReference>
<dbReference type="InterPro" id="IPR001362">
    <property type="entry name" value="Glyco_hydro_32"/>
</dbReference>
<name>A0A0D5NF53_9BACL</name>
<dbReference type="EMBL" id="CP011058">
    <property type="protein sequence ID" value="AJY73871.1"/>
    <property type="molecule type" value="Genomic_DNA"/>
</dbReference>
<comment type="pathway">
    <text evidence="1 9">Glycan biosynthesis; sucrose metabolism.</text>
</comment>
<evidence type="ECO:0000256" key="7">
    <source>
        <dbReference type="ARBA" id="ARBA00033367"/>
    </source>
</evidence>
<dbReference type="CDD" id="cd08996">
    <property type="entry name" value="GH32_FFase"/>
    <property type="match status" value="1"/>
</dbReference>
<evidence type="ECO:0000259" key="10">
    <source>
        <dbReference type="Pfam" id="PF00251"/>
    </source>
</evidence>
<gene>
    <name evidence="12" type="ORF">VN24_03655</name>
</gene>
<evidence type="ECO:0000256" key="3">
    <source>
        <dbReference type="ARBA" id="ARBA00012758"/>
    </source>
</evidence>
<comment type="catalytic activity">
    <reaction evidence="8">
        <text>Hydrolysis of terminal non-reducing beta-D-fructofuranoside residues in beta-D-fructofuranosides.</text>
        <dbReference type="EC" id="3.2.1.26"/>
    </reaction>
</comment>
<reference evidence="12 13" key="1">
    <citation type="journal article" date="2015" name="J. Biotechnol.">
        <title>Complete genome sequence of Paenibacillus beijingensis 7188(T) (=DSM 24997(T)), a novel rhizobacterium from jujube garden soil.</title>
        <authorList>
            <person name="Kwak Y."/>
            <person name="Shin J.H."/>
        </authorList>
    </citation>
    <scope>NUCLEOTIDE SEQUENCE [LARGE SCALE GENOMIC DNA]</scope>
    <source>
        <strain evidence="12 13">DSM 24997</strain>
    </source>
</reference>
<dbReference type="STRING" id="1126833.VN24_03655"/>
<dbReference type="OrthoDB" id="9759709at2"/>
<dbReference type="AlphaFoldDB" id="A0A0D5NF53"/>
<dbReference type="Pfam" id="PF00251">
    <property type="entry name" value="Glyco_hydro_32N"/>
    <property type="match status" value="1"/>
</dbReference>
<evidence type="ECO:0000256" key="5">
    <source>
        <dbReference type="ARBA" id="ARBA00022801"/>
    </source>
</evidence>
<keyword evidence="13" id="KW-1185">Reference proteome</keyword>
<evidence type="ECO:0000313" key="12">
    <source>
        <dbReference type="EMBL" id="AJY73871.1"/>
    </source>
</evidence>
<keyword evidence="5 8" id="KW-0378">Hydrolase</keyword>
<dbReference type="GO" id="GO:0005985">
    <property type="term" value="P:sucrose metabolic process"/>
    <property type="evidence" value="ECO:0007669"/>
    <property type="project" value="UniProtKB-UniPathway"/>
</dbReference>
<evidence type="ECO:0000256" key="1">
    <source>
        <dbReference type="ARBA" id="ARBA00004914"/>
    </source>
</evidence>
<dbReference type="Gene3D" id="2.60.120.560">
    <property type="entry name" value="Exo-inulinase, domain 1"/>
    <property type="match status" value="1"/>
</dbReference>
<dbReference type="GO" id="GO:0005737">
    <property type="term" value="C:cytoplasm"/>
    <property type="evidence" value="ECO:0007669"/>
    <property type="project" value="UniProtKB-SubCell"/>
</dbReference>
<dbReference type="GO" id="GO:0004564">
    <property type="term" value="F:beta-fructofuranosidase activity"/>
    <property type="evidence" value="ECO:0007669"/>
    <property type="project" value="UniProtKB-EC"/>
</dbReference>
<dbReference type="SUPFAM" id="SSF75005">
    <property type="entry name" value="Arabinanase/levansucrase/invertase"/>
    <property type="match status" value="1"/>
</dbReference>
<dbReference type="RefSeq" id="WP_045669306.1">
    <property type="nucleotide sequence ID" value="NZ_CP011058.1"/>
</dbReference>
<feature type="domain" description="Glycosyl hydrolase family 32 C-terminal" evidence="11">
    <location>
        <begin position="333"/>
        <end position="486"/>
    </location>
</feature>
<evidence type="ECO:0000256" key="9">
    <source>
        <dbReference type="RuleBase" id="RU365015"/>
    </source>
</evidence>
<dbReference type="InterPro" id="IPR006232">
    <property type="entry name" value="Suc6P_hydrolase"/>
</dbReference>
<evidence type="ECO:0000256" key="2">
    <source>
        <dbReference type="ARBA" id="ARBA00009902"/>
    </source>
</evidence>
<protein>
    <recommendedName>
        <fullName evidence="4 8">Sucrose-6-phosphate hydrolase</fullName>
        <ecNumber evidence="3 8">3.2.1.26</ecNumber>
    </recommendedName>
    <alternativeName>
        <fullName evidence="7 9">Invertase</fullName>
    </alternativeName>
</protein>
<accession>A0A0D5NF53</accession>
<dbReference type="InterPro" id="IPR013189">
    <property type="entry name" value="Glyco_hydro_32_C"/>
</dbReference>
<keyword evidence="9" id="KW-0119">Carbohydrate metabolism</keyword>
<dbReference type="InterPro" id="IPR023296">
    <property type="entry name" value="Glyco_hydro_beta-prop_sf"/>
</dbReference>
<evidence type="ECO:0000259" key="11">
    <source>
        <dbReference type="Pfam" id="PF08244"/>
    </source>
</evidence>
<comment type="function">
    <text evidence="9">Enables the bacterium to metabolize sucrose as a sole carbon source.</text>
</comment>
<dbReference type="PANTHER" id="PTHR43101">
    <property type="entry name" value="BETA-FRUCTOSIDASE"/>
    <property type="match status" value="1"/>
</dbReference>
<comment type="similarity">
    <text evidence="2 8">Belongs to the glycosyl hydrolase 32 family.</text>
</comment>
<evidence type="ECO:0000256" key="6">
    <source>
        <dbReference type="ARBA" id="ARBA00023295"/>
    </source>
</evidence>
<dbReference type="InterPro" id="IPR051214">
    <property type="entry name" value="GH32_Enzymes"/>
</dbReference>
<keyword evidence="9" id="KW-0963">Cytoplasm</keyword>
<dbReference type="UniPathway" id="UPA00238"/>
<reference evidence="13" key="2">
    <citation type="submission" date="2015-03" db="EMBL/GenBank/DDBJ databases">
        <title>Genome sequence of Paenibacillus beijingensis strain DSM 24997T.</title>
        <authorList>
            <person name="Kwak Y."/>
            <person name="Shin J.-H."/>
        </authorList>
    </citation>
    <scope>NUCLEOTIDE SEQUENCE [LARGE SCALE GENOMIC DNA]</scope>
    <source>
        <strain evidence="13">DSM 24997</strain>
    </source>
</reference>
<dbReference type="Pfam" id="PF08244">
    <property type="entry name" value="Glyco_hydro_32C"/>
    <property type="match status" value="1"/>
</dbReference>
<dbReference type="KEGG" id="pbj:VN24_03655"/>
<proteinExistence type="inferred from homology"/>